<name>A0A7T1T2Q8_9ACTN</name>
<reference evidence="4" key="1">
    <citation type="submission" date="2020-02" db="EMBL/GenBank/DDBJ databases">
        <title>Streptomyces sp. ASO4wet.</title>
        <authorList>
            <person name="Risdian C."/>
            <person name="Landwehr W."/>
            <person name="Schupp P."/>
            <person name="Wink J."/>
        </authorList>
    </citation>
    <scope>NUCLEOTIDE SEQUENCE [LARGE SCALE GENOMIC DNA]</scope>
    <source>
        <strain evidence="4">ASO4wet</strain>
    </source>
</reference>
<feature type="region of interest" description="Disordered" evidence="1">
    <location>
        <begin position="95"/>
        <end position="144"/>
    </location>
</feature>
<evidence type="ECO:0000256" key="2">
    <source>
        <dbReference type="SAM" id="Phobius"/>
    </source>
</evidence>
<keyword evidence="4" id="KW-1185">Reference proteome</keyword>
<dbReference type="EMBL" id="CP048882">
    <property type="protein sequence ID" value="QPP05330.1"/>
    <property type="molecule type" value="Genomic_DNA"/>
</dbReference>
<evidence type="ECO:0008006" key="5">
    <source>
        <dbReference type="Google" id="ProtNLM"/>
    </source>
</evidence>
<sequence length="144" mass="14561">MVSTRRALRPLGVRGVLLMLAVLTGLVAMHGLGPTPAPQHERAMPAMSSHGHLAGKAAPGHETAARAAESACHHMAYGASSGGHLNHADATCAASGISGSPTLTTPAPGQSVDAPFAAPRLRSDAATATERAPPSLSQLQLLRI</sequence>
<evidence type="ECO:0000313" key="4">
    <source>
        <dbReference type="Proteomes" id="UP000595046"/>
    </source>
</evidence>
<dbReference type="Proteomes" id="UP000595046">
    <property type="component" value="Chromosome"/>
</dbReference>
<proteinExistence type="predicted"/>
<gene>
    <name evidence="3" type="ORF">G4Z16_01805</name>
</gene>
<keyword evidence="2" id="KW-0472">Membrane</keyword>
<evidence type="ECO:0000313" key="3">
    <source>
        <dbReference type="EMBL" id="QPP05330.1"/>
    </source>
</evidence>
<protein>
    <recommendedName>
        <fullName evidence="5">DUF1328 domain-containing protein</fullName>
    </recommendedName>
</protein>
<feature type="compositionally biased region" description="Polar residues" evidence="1">
    <location>
        <begin position="135"/>
        <end position="144"/>
    </location>
</feature>
<dbReference type="RefSeq" id="WP_197348840.1">
    <property type="nucleotide sequence ID" value="NZ_CP048882.1"/>
</dbReference>
<dbReference type="InterPro" id="IPR046151">
    <property type="entry name" value="DUF6153"/>
</dbReference>
<evidence type="ECO:0000256" key="1">
    <source>
        <dbReference type="SAM" id="MobiDB-lite"/>
    </source>
</evidence>
<keyword evidence="2" id="KW-1133">Transmembrane helix</keyword>
<organism evidence="3 4">
    <name type="scientific">Streptomyces bathyalis</name>
    <dbReference type="NCBI Taxonomy" id="2710756"/>
    <lineage>
        <taxon>Bacteria</taxon>
        <taxon>Bacillati</taxon>
        <taxon>Actinomycetota</taxon>
        <taxon>Actinomycetes</taxon>
        <taxon>Kitasatosporales</taxon>
        <taxon>Streptomycetaceae</taxon>
        <taxon>Streptomyces</taxon>
    </lineage>
</organism>
<dbReference type="Pfam" id="PF19650">
    <property type="entry name" value="DUF6153"/>
    <property type="match status" value="1"/>
</dbReference>
<feature type="compositionally biased region" description="Polar residues" evidence="1">
    <location>
        <begin position="97"/>
        <end position="108"/>
    </location>
</feature>
<keyword evidence="2" id="KW-0812">Transmembrane</keyword>
<dbReference type="KEGG" id="sbat:G4Z16_01805"/>
<dbReference type="AlphaFoldDB" id="A0A7T1T2Q8"/>
<feature type="transmembrane region" description="Helical" evidence="2">
    <location>
        <begin position="12"/>
        <end position="32"/>
    </location>
</feature>
<accession>A0A7T1T2Q8</accession>